<protein>
    <recommendedName>
        <fullName evidence="2">Coiled-coil domain-containing protein 22 homolog</fullName>
    </recommendedName>
</protein>
<name>A0ABD1EWQ6_HYPHA</name>
<accession>A0ABD1EWQ6</accession>
<evidence type="ECO:0000259" key="5">
    <source>
        <dbReference type="Pfam" id="PF21674"/>
    </source>
</evidence>
<comment type="similarity">
    <text evidence="1">Belongs to the CCDC22 family.</text>
</comment>
<dbReference type="Pfam" id="PF05667">
    <property type="entry name" value="CCDC22_CC"/>
    <property type="match status" value="1"/>
</dbReference>
<dbReference type="EMBL" id="JBDJPC010000004">
    <property type="protein sequence ID" value="KAL1505476.1"/>
    <property type="molecule type" value="Genomic_DNA"/>
</dbReference>
<evidence type="ECO:0000313" key="7">
    <source>
        <dbReference type="Proteomes" id="UP001566132"/>
    </source>
</evidence>
<dbReference type="PANTHER" id="PTHR15668:SF4">
    <property type="entry name" value="COILED-COIL DOMAIN-CONTAINING PROTEIN 22"/>
    <property type="match status" value="1"/>
</dbReference>
<organism evidence="6 7">
    <name type="scientific">Hypothenemus hampei</name>
    <name type="common">Coffee berry borer</name>
    <dbReference type="NCBI Taxonomy" id="57062"/>
    <lineage>
        <taxon>Eukaryota</taxon>
        <taxon>Metazoa</taxon>
        <taxon>Ecdysozoa</taxon>
        <taxon>Arthropoda</taxon>
        <taxon>Hexapoda</taxon>
        <taxon>Insecta</taxon>
        <taxon>Pterygota</taxon>
        <taxon>Neoptera</taxon>
        <taxon>Endopterygota</taxon>
        <taxon>Coleoptera</taxon>
        <taxon>Polyphaga</taxon>
        <taxon>Cucujiformia</taxon>
        <taxon>Curculionidae</taxon>
        <taxon>Scolytinae</taxon>
        <taxon>Hypothenemus</taxon>
    </lineage>
</organism>
<reference evidence="6 7" key="1">
    <citation type="submission" date="2024-05" db="EMBL/GenBank/DDBJ databases">
        <title>Genetic variation in Jamaican populations of the coffee berry borer (Hypothenemus hampei).</title>
        <authorList>
            <person name="Errbii M."/>
            <person name="Myrie A."/>
        </authorList>
    </citation>
    <scope>NUCLEOTIDE SEQUENCE [LARGE SCALE GENOMIC DNA]</scope>
    <source>
        <strain evidence="6">JA-Hopewell-2020-01-JO</strain>
        <tissue evidence="6">Whole body</tissue>
    </source>
</reference>
<comment type="caution">
    <text evidence="6">The sequence shown here is derived from an EMBL/GenBank/DDBJ whole genome shotgun (WGS) entry which is preliminary data.</text>
</comment>
<keyword evidence="7" id="KW-1185">Reference proteome</keyword>
<dbReference type="InterPro" id="IPR048348">
    <property type="entry name" value="CCDC22_CC"/>
</dbReference>
<feature type="coiled-coil region" evidence="3">
    <location>
        <begin position="267"/>
        <end position="352"/>
    </location>
</feature>
<sequence>MEDVDKIIIDSLKNLQCDIDEDIHSLKQFDAENVICAVSTCLETINPQMKLPKKLPSSMSARIKLASNLATQVRENGFKGDMGYETILYSNEVEVRRVLMFLLERLPKGSHPSVSLEPVGYVPKVIKQIEDNLNLSLNKMWLPTEVLCQGIRETDHGIIVHSLGNSFPIDIVKLVVPDEDTNLKTAPHIPYVTRQCSPNELIPSLLFESSKYFSNSQAFKELEVKMEDSVNISSQVLDEIIIKDSVPSQVKHHDENLQPENENPEKIETLLNNLRESKHLFTNLQENIRNSEEKLLKLKHERTKSEKSFNDLEEKVKVKKKTLMVLNSEENKVKLNNLIQKAQNKFKELETQWNEIHTPLLEEHKALKISISSENLKNQNGKYKLTHLKGTYKELVNDFKQKNVIEQNLMLKCKEISNKNNRSAYTKRILEIVGNIQKQNKEIQKILADTRTVQKDINTLTGQIDRSFTLSDETIFHDCKSDESARRAYKYLAAIREECTGILEAVSNMGQAERELRNLEEQVEIEKIKNTHDKLEKVHKDLSEIKKEIDALI</sequence>
<keyword evidence="3" id="KW-0175">Coiled coil</keyword>
<evidence type="ECO:0000256" key="3">
    <source>
        <dbReference type="SAM" id="Coils"/>
    </source>
</evidence>
<feature type="coiled-coil region" evidence="3">
    <location>
        <begin position="502"/>
        <end position="548"/>
    </location>
</feature>
<proteinExistence type="inferred from homology"/>
<evidence type="ECO:0000256" key="1">
    <source>
        <dbReference type="ARBA" id="ARBA00006438"/>
    </source>
</evidence>
<evidence type="ECO:0000256" key="2">
    <source>
        <dbReference type="ARBA" id="ARBA00017553"/>
    </source>
</evidence>
<feature type="domain" description="CCDC22 N-terminal" evidence="5">
    <location>
        <begin position="1"/>
        <end position="107"/>
    </location>
</feature>
<dbReference type="Proteomes" id="UP001566132">
    <property type="component" value="Unassembled WGS sequence"/>
</dbReference>
<dbReference type="InterPro" id="IPR008530">
    <property type="entry name" value="CCDC22"/>
</dbReference>
<evidence type="ECO:0000313" key="6">
    <source>
        <dbReference type="EMBL" id="KAL1505476.1"/>
    </source>
</evidence>
<dbReference type="AlphaFoldDB" id="A0ABD1EWQ6"/>
<evidence type="ECO:0000259" key="4">
    <source>
        <dbReference type="Pfam" id="PF05667"/>
    </source>
</evidence>
<dbReference type="Pfam" id="PF21674">
    <property type="entry name" value="CCDC22_N"/>
    <property type="match status" value="1"/>
</dbReference>
<dbReference type="InterPro" id="IPR048349">
    <property type="entry name" value="CCDC22_N"/>
</dbReference>
<feature type="domain" description="CCDC22 coiled-coil" evidence="4">
    <location>
        <begin position="246"/>
        <end position="527"/>
    </location>
</feature>
<dbReference type="PANTHER" id="PTHR15668">
    <property type="entry name" value="JM1 PROTEIN"/>
    <property type="match status" value="1"/>
</dbReference>
<gene>
    <name evidence="6" type="ORF">ABEB36_005040</name>
</gene>